<gene>
    <name evidence="1" type="ORF">AVDCRST_MAG53-2735</name>
</gene>
<sequence>MADAKPMIQAVVSALLEEVPQLKPLKLVVGVDLLGRSDLQQFRLVMPGLEVTKDPALEAKVRVEMRRDFFNLMVEHGARLADWHQALDEGRVKVTGVMQYLRLIGQVVEKQEERVRLRRAKHPSK</sequence>
<dbReference type="AlphaFoldDB" id="A0A6J4T321"/>
<name>A0A6J4T321_9ACTN</name>
<evidence type="ECO:0008006" key="2">
    <source>
        <dbReference type="Google" id="ProtNLM"/>
    </source>
</evidence>
<reference evidence="1" key="1">
    <citation type="submission" date="2020-02" db="EMBL/GenBank/DDBJ databases">
        <authorList>
            <person name="Meier V. D."/>
        </authorList>
    </citation>
    <scope>NUCLEOTIDE SEQUENCE</scope>
    <source>
        <strain evidence="1">AVDCRST_MAG53</strain>
    </source>
</reference>
<protein>
    <recommendedName>
        <fullName evidence="2">SCP2 domain-containing protein</fullName>
    </recommendedName>
</protein>
<organism evidence="1">
    <name type="scientific">uncultured Solirubrobacteraceae bacterium</name>
    <dbReference type="NCBI Taxonomy" id="1162706"/>
    <lineage>
        <taxon>Bacteria</taxon>
        <taxon>Bacillati</taxon>
        <taxon>Actinomycetota</taxon>
        <taxon>Thermoleophilia</taxon>
        <taxon>Solirubrobacterales</taxon>
        <taxon>Solirubrobacteraceae</taxon>
        <taxon>environmental samples</taxon>
    </lineage>
</organism>
<accession>A0A6J4T321</accession>
<proteinExistence type="predicted"/>
<dbReference type="EMBL" id="CADCVR010000086">
    <property type="protein sequence ID" value="CAA9512811.1"/>
    <property type="molecule type" value="Genomic_DNA"/>
</dbReference>
<evidence type="ECO:0000313" key="1">
    <source>
        <dbReference type="EMBL" id="CAA9512811.1"/>
    </source>
</evidence>